<protein>
    <submittedName>
        <fullName evidence="1">Uncharacterized protein</fullName>
    </submittedName>
</protein>
<comment type="caution">
    <text evidence="1">The sequence shown here is derived from an EMBL/GenBank/DDBJ whole genome shotgun (WGS) entry which is preliminary data.</text>
</comment>
<keyword evidence="2" id="KW-1185">Reference proteome</keyword>
<accession>A0ABR9N0X4</accession>
<dbReference type="RefSeq" id="WP_192863871.1">
    <property type="nucleotide sequence ID" value="NZ_JADAQT010000099.1"/>
</dbReference>
<evidence type="ECO:0000313" key="1">
    <source>
        <dbReference type="EMBL" id="MBE1877303.1"/>
    </source>
</evidence>
<dbReference type="Proteomes" id="UP000625527">
    <property type="component" value="Unassembled WGS sequence"/>
</dbReference>
<sequence>MNQTLHWAAEPETLAITQNGTALLAAEVNTLNAIEVLEAVTGTGAAPPPSAGPPTSRDLAEVVADADRSGDDPSPASAVSLALAACIGEYTAAGDRSAFPSFATTTWVAPTPMSFELVYQSSLVAAHASVWNPGPSPTLLWDVWRDVLDEAEARDHEPSDEELTRIEAARALLYVDADAGSVTDIYRRYAKLQGELIVAASRHAQLQLSETVSETELDASEAAVANAASRLAIEGRQSDVEAAIQTIATYGSSRPTKLFTRARENFDLVTIWRTDAASGARYPETSFVPASFETAAWTPIQLSRADIIKRSSVGDRYPELSEARLVDHGAIDAGERLLVDGLKAELAFVAVRRESWFNPDLLGLRAWRLKDPTAPLVSDGAVPAAGRLPAFAVGLVLIRNLELARVVENQMTFEEERRLRQEHYDREYPAAKARHEQLRLVDPRKAALEGIRVPPLLIPRYLPADPYRRPEVCIAAFVCQLVPRSPDPDPVLFADE</sequence>
<reference evidence="1 2" key="1">
    <citation type="submission" date="2020-10" db="EMBL/GenBank/DDBJ databases">
        <title>Myceligenerans pegani sp. nov., an endophytic actinomycete isolated from Peganum harmala L. in Xinjiang, China.</title>
        <authorList>
            <person name="Xin L."/>
        </authorList>
    </citation>
    <scope>NUCLEOTIDE SEQUENCE [LARGE SCALE GENOMIC DNA]</scope>
    <source>
        <strain evidence="1 2">TRM65318</strain>
    </source>
</reference>
<name>A0ABR9N0X4_9MICO</name>
<organism evidence="1 2">
    <name type="scientific">Myceligenerans pegani</name>
    <dbReference type="NCBI Taxonomy" id="2776917"/>
    <lineage>
        <taxon>Bacteria</taxon>
        <taxon>Bacillati</taxon>
        <taxon>Actinomycetota</taxon>
        <taxon>Actinomycetes</taxon>
        <taxon>Micrococcales</taxon>
        <taxon>Promicromonosporaceae</taxon>
        <taxon>Myceligenerans</taxon>
    </lineage>
</organism>
<proteinExistence type="predicted"/>
<dbReference type="EMBL" id="JADAQT010000099">
    <property type="protein sequence ID" value="MBE1877303.1"/>
    <property type="molecule type" value="Genomic_DNA"/>
</dbReference>
<gene>
    <name evidence="1" type="ORF">IHE71_16550</name>
</gene>
<evidence type="ECO:0000313" key="2">
    <source>
        <dbReference type="Proteomes" id="UP000625527"/>
    </source>
</evidence>